<evidence type="ECO:0000313" key="3">
    <source>
        <dbReference type="Proteomes" id="UP001049200"/>
    </source>
</evidence>
<dbReference type="EMBL" id="JAHSTU010000007">
    <property type="protein sequence ID" value="MBV4522630.1"/>
    <property type="molecule type" value="Genomic_DNA"/>
</dbReference>
<name>A0ABS6QUP3_9PSED</name>
<protein>
    <submittedName>
        <fullName evidence="2">HNH endonuclease</fullName>
    </submittedName>
</protein>
<comment type="caution">
    <text evidence="2">The sequence shown here is derived from an EMBL/GenBank/DDBJ whole genome shotgun (WGS) entry which is preliminary data.</text>
</comment>
<proteinExistence type="predicted"/>
<dbReference type="SMART" id="SM00507">
    <property type="entry name" value="HNHc"/>
    <property type="match status" value="1"/>
</dbReference>
<keyword evidence="2" id="KW-0378">Hydrolase</keyword>
<reference evidence="2" key="1">
    <citation type="submission" date="2021-06" db="EMBL/GenBank/DDBJ databases">
        <title>Updating the genus Pseudomonas: Description of 43 new species and partition of the Pseudomonas putida group.</title>
        <authorList>
            <person name="Girard L."/>
            <person name="Lood C."/>
            <person name="Vandamme P."/>
            <person name="Rokni-Zadeh H."/>
            <person name="Van Noort V."/>
            <person name="Hofte M."/>
            <person name="Lavigne R."/>
            <person name="De Mot R."/>
        </authorList>
    </citation>
    <scope>NUCLEOTIDE SEQUENCE</scope>
    <source>
        <strain evidence="2">SWRI74</strain>
    </source>
</reference>
<evidence type="ECO:0000259" key="1">
    <source>
        <dbReference type="SMART" id="SM00507"/>
    </source>
</evidence>
<evidence type="ECO:0000313" key="2">
    <source>
        <dbReference type="EMBL" id="MBV4522630.1"/>
    </source>
</evidence>
<dbReference type="CDD" id="cd00085">
    <property type="entry name" value="HNHc"/>
    <property type="match status" value="1"/>
</dbReference>
<keyword evidence="2" id="KW-0255">Endonuclease</keyword>
<dbReference type="Pfam" id="PF14279">
    <property type="entry name" value="HNH_5"/>
    <property type="match status" value="1"/>
</dbReference>
<keyword evidence="3" id="KW-1185">Reference proteome</keyword>
<dbReference type="Proteomes" id="UP001049200">
    <property type="component" value="Unassembled WGS sequence"/>
</dbReference>
<keyword evidence="2" id="KW-0540">Nuclease</keyword>
<sequence length="108" mass="12560">MKRVTIPKWVRRAVFYRDRGRCVLCDKDLFGQINLENHKNYDHIVPLAKHGLNDTSNIQLLCKECNQMRSTPAKPSHLTKTKLGINTSFTDHQVSPMQAIRRHFMTPT</sequence>
<dbReference type="InterPro" id="IPR029471">
    <property type="entry name" value="HNH_5"/>
</dbReference>
<feature type="domain" description="HNH nuclease" evidence="1">
    <location>
        <begin position="9"/>
        <end position="67"/>
    </location>
</feature>
<gene>
    <name evidence="2" type="ORF">KVG88_21440</name>
</gene>
<dbReference type="GO" id="GO:0004519">
    <property type="term" value="F:endonuclease activity"/>
    <property type="evidence" value="ECO:0007669"/>
    <property type="project" value="UniProtKB-KW"/>
</dbReference>
<accession>A0ABS6QUP3</accession>
<organism evidence="2 3">
    <name type="scientific">Pseudomonas azerbaijanoccidentalis</name>
    <dbReference type="NCBI Taxonomy" id="2842347"/>
    <lineage>
        <taxon>Bacteria</taxon>
        <taxon>Pseudomonadati</taxon>
        <taxon>Pseudomonadota</taxon>
        <taxon>Gammaproteobacteria</taxon>
        <taxon>Pseudomonadales</taxon>
        <taxon>Pseudomonadaceae</taxon>
        <taxon>Pseudomonas</taxon>
    </lineage>
</organism>
<dbReference type="InterPro" id="IPR003615">
    <property type="entry name" value="HNH_nuc"/>
</dbReference>